<dbReference type="EMBL" id="CAJOBA010041730">
    <property type="protein sequence ID" value="CAF4119815.1"/>
    <property type="molecule type" value="Genomic_DNA"/>
</dbReference>
<protein>
    <recommendedName>
        <fullName evidence="4">NADP-dependent oxidoreductase domain-containing protein</fullName>
    </recommendedName>
</protein>
<name>A0A8S2F374_9BILA</name>
<reference evidence="1" key="1">
    <citation type="submission" date="2021-02" db="EMBL/GenBank/DDBJ databases">
        <authorList>
            <person name="Nowell W R."/>
        </authorList>
    </citation>
    <scope>NUCLEOTIDE SEQUENCE</scope>
</reference>
<dbReference type="SUPFAM" id="SSF51430">
    <property type="entry name" value="NAD(P)-linked oxidoreductase"/>
    <property type="match status" value="1"/>
</dbReference>
<evidence type="ECO:0000313" key="3">
    <source>
        <dbReference type="Proteomes" id="UP000677228"/>
    </source>
</evidence>
<dbReference type="Proteomes" id="UP000682733">
    <property type="component" value="Unassembled WGS sequence"/>
</dbReference>
<dbReference type="AlphaFoldDB" id="A0A8S2F374"/>
<sequence>MFKTLQSHGYTELDTARMYSDGKQEAFTRETGVLNEGFIAATKVYPAEA</sequence>
<evidence type="ECO:0000313" key="2">
    <source>
        <dbReference type="EMBL" id="CAF4119815.1"/>
    </source>
</evidence>
<evidence type="ECO:0000313" key="1">
    <source>
        <dbReference type="EMBL" id="CAF1311721.1"/>
    </source>
</evidence>
<evidence type="ECO:0008006" key="4">
    <source>
        <dbReference type="Google" id="ProtNLM"/>
    </source>
</evidence>
<gene>
    <name evidence="1" type="ORF">OVA965_LOCUS29014</name>
    <name evidence="2" type="ORF">TMI583_LOCUS29776</name>
</gene>
<feature type="non-terminal residue" evidence="1">
    <location>
        <position position="49"/>
    </location>
</feature>
<dbReference type="Proteomes" id="UP000677228">
    <property type="component" value="Unassembled WGS sequence"/>
</dbReference>
<dbReference type="EMBL" id="CAJNOK010020146">
    <property type="protein sequence ID" value="CAF1311721.1"/>
    <property type="molecule type" value="Genomic_DNA"/>
</dbReference>
<accession>A0A8S2F374</accession>
<proteinExistence type="predicted"/>
<comment type="caution">
    <text evidence="1">The sequence shown here is derived from an EMBL/GenBank/DDBJ whole genome shotgun (WGS) entry which is preliminary data.</text>
</comment>
<organism evidence="1 3">
    <name type="scientific">Didymodactylos carnosus</name>
    <dbReference type="NCBI Taxonomy" id="1234261"/>
    <lineage>
        <taxon>Eukaryota</taxon>
        <taxon>Metazoa</taxon>
        <taxon>Spiralia</taxon>
        <taxon>Gnathifera</taxon>
        <taxon>Rotifera</taxon>
        <taxon>Eurotatoria</taxon>
        <taxon>Bdelloidea</taxon>
        <taxon>Philodinida</taxon>
        <taxon>Philodinidae</taxon>
        <taxon>Didymodactylos</taxon>
    </lineage>
</organism>
<dbReference type="InterPro" id="IPR036812">
    <property type="entry name" value="NAD(P)_OxRdtase_dom_sf"/>
</dbReference>
<dbReference type="Gene3D" id="3.20.20.100">
    <property type="entry name" value="NADP-dependent oxidoreductase domain"/>
    <property type="match status" value="1"/>
</dbReference>